<dbReference type="InterPro" id="IPR036770">
    <property type="entry name" value="Ankyrin_rpt-contain_sf"/>
</dbReference>
<dbReference type="AlphaFoldDB" id="A0A6L2L0P9"/>
<evidence type="ECO:0000313" key="1">
    <source>
        <dbReference type="EMBL" id="GEU55461.1"/>
    </source>
</evidence>
<dbReference type="EMBL" id="BKCJ010003501">
    <property type="protein sequence ID" value="GEU55461.1"/>
    <property type="molecule type" value="Genomic_DNA"/>
</dbReference>
<name>A0A6L2L0P9_TANCI</name>
<reference evidence="1" key="1">
    <citation type="journal article" date="2019" name="Sci. Rep.">
        <title>Draft genome of Tanacetum cinerariifolium, the natural source of mosquito coil.</title>
        <authorList>
            <person name="Yamashiro T."/>
            <person name="Shiraishi A."/>
            <person name="Satake H."/>
            <person name="Nakayama K."/>
        </authorList>
    </citation>
    <scope>NUCLEOTIDE SEQUENCE</scope>
</reference>
<dbReference type="SUPFAM" id="SSF48403">
    <property type="entry name" value="Ankyrin repeat"/>
    <property type="match status" value="1"/>
</dbReference>
<protein>
    <submittedName>
        <fullName evidence="1">Ankyrin repeat-containing protein ITN1-like</fullName>
    </submittedName>
</protein>
<organism evidence="1">
    <name type="scientific">Tanacetum cinerariifolium</name>
    <name type="common">Dalmatian daisy</name>
    <name type="synonym">Chrysanthemum cinerariifolium</name>
    <dbReference type="NCBI Taxonomy" id="118510"/>
    <lineage>
        <taxon>Eukaryota</taxon>
        <taxon>Viridiplantae</taxon>
        <taxon>Streptophyta</taxon>
        <taxon>Embryophyta</taxon>
        <taxon>Tracheophyta</taxon>
        <taxon>Spermatophyta</taxon>
        <taxon>Magnoliopsida</taxon>
        <taxon>eudicotyledons</taxon>
        <taxon>Gunneridae</taxon>
        <taxon>Pentapetalae</taxon>
        <taxon>asterids</taxon>
        <taxon>campanulids</taxon>
        <taxon>Asterales</taxon>
        <taxon>Asteraceae</taxon>
        <taxon>Asteroideae</taxon>
        <taxon>Anthemideae</taxon>
        <taxon>Anthemidinae</taxon>
        <taxon>Tanacetum</taxon>
    </lineage>
</organism>
<accession>A0A6L2L0P9</accession>
<proteinExistence type="predicted"/>
<comment type="caution">
    <text evidence="1">The sequence shown here is derived from an EMBL/GenBank/DDBJ whole genome shotgun (WGS) entry which is preliminary data.</text>
</comment>
<gene>
    <name evidence="1" type="ORF">Tci_027439</name>
</gene>
<sequence length="87" mass="10051">MVRKGMLSGNPRPMILLMNLDDDGCGMVCQRWWSNKIWWSEAAVKEHLEVVKELLKYSDKETLTRRSRLEFDPLHIAASEGHHGTCP</sequence>